<gene>
    <name evidence="3" type="ORF">Vau01_117960</name>
</gene>
<dbReference type="CDD" id="cd07197">
    <property type="entry name" value="nitrilase"/>
    <property type="match status" value="1"/>
</dbReference>
<dbReference type="EMBL" id="BOPG01000113">
    <property type="protein sequence ID" value="GIJ64280.1"/>
    <property type="molecule type" value="Genomic_DNA"/>
</dbReference>
<name>A0A8J3ZMQ1_9ACTN</name>
<evidence type="ECO:0000256" key="1">
    <source>
        <dbReference type="ARBA" id="ARBA00022801"/>
    </source>
</evidence>
<protein>
    <submittedName>
        <fullName evidence="3">Carbon-nitrogen hydrolase family protein</fullName>
    </submittedName>
</protein>
<dbReference type="PANTHER" id="PTHR43674">
    <property type="entry name" value="NITRILASE C965.09-RELATED"/>
    <property type="match status" value="1"/>
</dbReference>
<dbReference type="AlphaFoldDB" id="A0A8J3ZMQ1"/>
<dbReference type="PANTHER" id="PTHR43674:SF2">
    <property type="entry name" value="BETA-UREIDOPROPIONASE"/>
    <property type="match status" value="1"/>
</dbReference>
<dbReference type="GO" id="GO:0016811">
    <property type="term" value="F:hydrolase activity, acting on carbon-nitrogen (but not peptide) bonds, in linear amides"/>
    <property type="evidence" value="ECO:0007669"/>
    <property type="project" value="UniProtKB-ARBA"/>
</dbReference>
<dbReference type="InterPro" id="IPR003010">
    <property type="entry name" value="C-N_Hydrolase"/>
</dbReference>
<feature type="domain" description="CN hydrolase" evidence="2">
    <location>
        <begin position="4"/>
        <end position="251"/>
    </location>
</feature>
<dbReference type="Pfam" id="PF00795">
    <property type="entry name" value="CN_hydrolase"/>
    <property type="match status" value="1"/>
</dbReference>
<dbReference type="Proteomes" id="UP000612585">
    <property type="component" value="Unassembled WGS sequence"/>
</dbReference>
<keyword evidence="4" id="KW-1185">Reference proteome</keyword>
<dbReference type="Gene3D" id="3.60.110.10">
    <property type="entry name" value="Carbon-nitrogen hydrolase"/>
    <property type="match status" value="1"/>
</dbReference>
<keyword evidence="1 3" id="KW-0378">Hydrolase</keyword>
<proteinExistence type="predicted"/>
<evidence type="ECO:0000313" key="3">
    <source>
        <dbReference type="EMBL" id="GIJ64280.1"/>
    </source>
</evidence>
<evidence type="ECO:0000313" key="4">
    <source>
        <dbReference type="Proteomes" id="UP000612585"/>
    </source>
</evidence>
<comment type="caution">
    <text evidence="3">The sequence shown here is derived from an EMBL/GenBank/DDBJ whole genome shotgun (WGS) entry which is preliminary data.</text>
</comment>
<dbReference type="SUPFAM" id="SSF56317">
    <property type="entry name" value="Carbon-nitrogen hydrolase"/>
    <property type="match status" value="1"/>
</dbReference>
<accession>A0A8J3ZMQ1</accession>
<evidence type="ECO:0000259" key="2">
    <source>
        <dbReference type="PROSITE" id="PS50263"/>
    </source>
</evidence>
<sequence>MVTVRAMLAAIRCDKGDVDGNLATHLRLLRSAAAAGCDLAVFPEMSLTGSVDPATRPERLVTLDHPAIGALADASGRTGVGVCFGIAERSREPHITQILAAGGRVTGVQRKRHLGPGEEPFTAADAAQVFEHAGVRFGVAICFEAGFDAPFDAAHAGGARLVLFPAAPGLYGRRTGEESWRAGFSWWQESALGDARRHARRLGLWIALAGQAGSTEDEDFPGLAALVSPGGDVTDRLPDWREGVLTVDIPV</sequence>
<dbReference type="InterPro" id="IPR036526">
    <property type="entry name" value="C-N_Hydrolase_sf"/>
</dbReference>
<reference evidence="3" key="1">
    <citation type="submission" date="2021-01" db="EMBL/GenBank/DDBJ databases">
        <title>Whole genome shotgun sequence of Virgisporangium aurantiacum NBRC 16421.</title>
        <authorList>
            <person name="Komaki H."/>
            <person name="Tamura T."/>
        </authorList>
    </citation>
    <scope>NUCLEOTIDE SEQUENCE</scope>
    <source>
        <strain evidence="3">NBRC 16421</strain>
    </source>
</reference>
<organism evidence="3 4">
    <name type="scientific">Virgisporangium aurantiacum</name>
    <dbReference type="NCBI Taxonomy" id="175570"/>
    <lineage>
        <taxon>Bacteria</taxon>
        <taxon>Bacillati</taxon>
        <taxon>Actinomycetota</taxon>
        <taxon>Actinomycetes</taxon>
        <taxon>Micromonosporales</taxon>
        <taxon>Micromonosporaceae</taxon>
        <taxon>Virgisporangium</taxon>
    </lineage>
</organism>
<dbReference type="PROSITE" id="PS50263">
    <property type="entry name" value="CN_HYDROLASE"/>
    <property type="match status" value="1"/>
</dbReference>
<dbReference type="InterPro" id="IPR050345">
    <property type="entry name" value="Aliph_Amidase/BUP"/>
</dbReference>